<dbReference type="InterPro" id="IPR006353">
    <property type="entry name" value="HAD-SF_hydro_IIA_CECR5"/>
</dbReference>
<protein>
    <submittedName>
        <fullName evidence="1">Uncharacterized protein</fullName>
    </submittedName>
</protein>
<dbReference type="NCBIfam" id="TIGR01456">
    <property type="entry name" value="CECR5"/>
    <property type="match status" value="1"/>
</dbReference>
<dbReference type="SUPFAM" id="SSF56784">
    <property type="entry name" value="HAD-like"/>
    <property type="match status" value="1"/>
</dbReference>
<comment type="caution">
    <text evidence="1">The sequence shown here is derived from an EMBL/GenBank/DDBJ whole genome shotgun (WGS) entry which is preliminary data.</text>
</comment>
<sequence>MSRLHNLYVTSRHFLQSFAPKISVQRIFGARFFCENSTPRPSPKTSAQTFGVLLDIDGVLVRGRNPIPGAKEALGLLQKSDVPTVFLTNGGLEMEKELAEHLSDRIGFEVREDQMILSHTPLKMFDWLHNKHVLVSGQGSAKEILEEYGFTKVSDVEDVRRTYPLLDMVDRERRYDFASLGYAPEEFPPIEAIVLLGEPVRWETNLQLVIDMLVTNGSPSSSVLSIPSPHIPVIVSNTDLIYMAEVSLPRFGHGAFLLSLENLYKKLTGQKLVYSAFLGKPYLTSYQYAEYCLNQNSGGASGNLRTLYAVGDNLDTDIYGANLCHEYVKVFDDGIGNINTYKHQPNDSSSQLEQNTFKWLPGVRKVESILVQTGVSTQDNDNQPSTKEDARYLHRDTHFHPHLRRANHVVENIAQAVELILKQEQINSQ</sequence>
<dbReference type="OMA" id="LVIGQEY"/>
<dbReference type="Pfam" id="PF13344">
    <property type="entry name" value="Hydrolase_6"/>
    <property type="match status" value="1"/>
</dbReference>
<dbReference type="InterPro" id="IPR036412">
    <property type="entry name" value="HAD-like_sf"/>
</dbReference>
<dbReference type="GO" id="GO:0046474">
    <property type="term" value="P:glycerophospholipid biosynthetic process"/>
    <property type="evidence" value="ECO:0007669"/>
    <property type="project" value="TreeGrafter"/>
</dbReference>
<dbReference type="GO" id="GO:0005739">
    <property type="term" value="C:mitochondrion"/>
    <property type="evidence" value="ECO:0007669"/>
    <property type="project" value="TreeGrafter"/>
</dbReference>
<organism evidence="1 2">
    <name type="scientific">Pocillopora damicornis</name>
    <name type="common">Cauliflower coral</name>
    <name type="synonym">Millepora damicornis</name>
    <dbReference type="NCBI Taxonomy" id="46731"/>
    <lineage>
        <taxon>Eukaryota</taxon>
        <taxon>Metazoa</taxon>
        <taxon>Cnidaria</taxon>
        <taxon>Anthozoa</taxon>
        <taxon>Hexacorallia</taxon>
        <taxon>Scleractinia</taxon>
        <taxon>Astrocoeniina</taxon>
        <taxon>Pocilloporidae</taxon>
        <taxon>Pocillopora</taxon>
    </lineage>
</organism>
<gene>
    <name evidence="1" type="ORF">pdam_00004770</name>
</gene>
<dbReference type="EMBL" id="RCHS01001705">
    <property type="protein sequence ID" value="RMX51954.1"/>
    <property type="molecule type" value="Genomic_DNA"/>
</dbReference>
<dbReference type="PANTHER" id="PTHR14269">
    <property type="entry name" value="CDP-DIACYLGLYCEROL--GLYCEROL-3-PHOSPHATE 3-PHOSPHATIDYLTRANSFERASE-RELATED"/>
    <property type="match status" value="1"/>
</dbReference>
<reference evidence="1 2" key="1">
    <citation type="journal article" date="2018" name="Sci. Rep.">
        <title>Comparative analysis of the Pocillopora damicornis genome highlights role of immune system in coral evolution.</title>
        <authorList>
            <person name="Cunning R."/>
            <person name="Bay R.A."/>
            <person name="Gillette P."/>
            <person name="Baker A.C."/>
            <person name="Traylor-Knowles N."/>
        </authorList>
    </citation>
    <scope>NUCLEOTIDE SEQUENCE [LARGE SCALE GENOMIC DNA]</scope>
    <source>
        <strain evidence="1">RSMAS</strain>
        <tissue evidence="1">Whole animal</tissue>
    </source>
</reference>
<keyword evidence="2" id="KW-1185">Reference proteome</keyword>
<proteinExistence type="predicted"/>
<dbReference type="OrthoDB" id="10251048at2759"/>
<dbReference type="PANTHER" id="PTHR14269:SF4">
    <property type="entry name" value="CAT EYE SYNDROME CRITICAL REGION PROTEIN 5"/>
    <property type="match status" value="1"/>
</dbReference>
<accession>A0A3M6UEN3</accession>
<dbReference type="STRING" id="46731.A0A3M6UEN3"/>
<dbReference type="NCBIfam" id="TIGR01460">
    <property type="entry name" value="HAD-SF-IIA"/>
    <property type="match status" value="1"/>
</dbReference>
<dbReference type="InterPro" id="IPR006357">
    <property type="entry name" value="HAD-SF_hydro_IIA"/>
</dbReference>
<name>A0A3M6UEN3_POCDA</name>
<evidence type="ECO:0000313" key="2">
    <source>
        <dbReference type="Proteomes" id="UP000275408"/>
    </source>
</evidence>
<evidence type="ECO:0000313" key="1">
    <source>
        <dbReference type="EMBL" id="RMX51954.1"/>
    </source>
</evidence>
<dbReference type="InterPro" id="IPR050324">
    <property type="entry name" value="CDP-alcohol_PTase-I"/>
</dbReference>
<dbReference type="Gene3D" id="3.40.50.1000">
    <property type="entry name" value="HAD superfamily/HAD-like"/>
    <property type="match status" value="2"/>
</dbReference>
<dbReference type="AlphaFoldDB" id="A0A3M6UEN3"/>
<dbReference type="InterPro" id="IPR023214">
    <property type="entry name" value="HAD_sf"/>
</dbReference>
<dbReference type="Proteomes" id="UP000275408">
    <property type="component" value="Unassembled WGS sequence"/>
</dbReference>